<evidence type="ECO:0000313" key="2">
    <source>
        <dbReference type="Proteomes" id="UP000076858"/>
    </source>
</evidence>
<sequence>MAELCKYPAAAHILDCDRGPCLLPRQWILLQSSRCVFCFFLLYDDFMLLLHRLKQRPSNPECT</sequence>
<dbReference type="AlphaFoldDB" id="A0A165AFP2"/>
<gene>
    <name evidence="1" type="ORF">APZ42_016479</name>
</gene>
<organism evidence="1 2">
    <name type="scientific">Daphnia magna</name>
    <dbReference type="NCBI Taxonomy" id="35525"/>
    <lineage>
        <taxon>Eukaryota</taxon>
        <taxon>Metazoa</taxon>
        <taxon>Ecdysozoa</taxon>
        <taxon>Arthropoda</taxon>
        <taxon>Crustacea</taxon>
        <taxon>Branchiopoda</taxon>
        <taxon>Diplostraca</taxon>
        <taxon>Cladocera</taxon>
        <taxon>Anomopoda</taxon>
        <taxon>Daphniidae</taxon>
        <taxon>Daphnia</taxon>
    </lineage>
</organism>
<dbReference type="EMBL" id="LRGB01000626">
    <property type="protein sequence ID" value="KZS17581.1"/>
    <property type="molecule type" value="Genomic_DNA"/>
</dbReference>
<protein>
    <submittedName>
        <fullName evidence="1">Uncharacterized protein</fullName>
    </submittedName>
</protein>
<reference evidence="1 2" key="1">
    <citation type="submission" date="2016-03" db="EMBL/GenBank/DDBJ databases">
        <title>EvidentialGene: Evidence-directed Construction of Genes on Genomes.</title>
        <authorList>
            <person name="Gilbert D.G."/>
            <person name="Choi J.-H."/>
            <person name="Mockaitis K."/>
            <person name="Colbourne J."/>
            <person name="Pfrender M."/>
        </authorList>
    </citation>
    <scope>NUCLEOTIDE SEQUENCE [LARGE SCALE GENOMIC DNA]</scope>
    <source>
        <strain evidence="1 2">Xinb3</strain>
        <tissue evidence="1">Complete organism</tissue>
    </source>
</reference>
<keyword evidence="2" id="KW-1185">Reference proteome</keyword>
<proteinExistence type="predicted"/>
<accession>A0A165AFP2</accession>
<evidence type="ECO:0000313" key="1">
    <source>
        <dbReference type="EMBL" id="KZS17581.1"/>
    </source>
</evidence>
<dbReference type="Proteomes" id="UP000076858">
    <property type="component" value="Unassembled WGS sequence"/>
</dbReference>
<name>A0A165AFP2_9CRUS</name>
<comment type="caution">
    <text evidence="1">The sequence shown here is derived from an EMBL/GenBank/DDBJ whole genome shotgun (WGS) entry which is preliminary data.</text>
</comment>